<organism evidence="7">
    <name type="scientific">marine metagenome</name>
    <dbReference type="NCBI Taxonomy" id="408172"/>
    <lineage>
        <taxon>unclassified sequences</taxon>
        <taxon>metagenomes</taxon>
        <taxon>ecological metagenomes</taxon>
    </lineage>
</organism>
<comment type="subcellular location">
    <subcellularLocation>
        <location evidence="1">Cell outer membrane</location>
    </subcellularLocation>
</comment>
<evidence type="ECO:0000256" key="1">
    <source>
        <dbReference type="ARBA" id="ARBA00004442"/>
    </source>
</evidence>
<keyword evidence="3" id="KW-1134">Transmembrane beta strand</keyword>
<evidence type="ECO:0008006" key="8">
    <source>
        <dbReference type="Google" id="ProtNLM"/>
    </source>
</evidence>
<reference evidence="7" key="1">
    <citation type="submission" date="2018-05" db="EMBL/GenBank/DDBJ databases">
        <authorList>
            <person name="Lanie J.A."/>
            <person name="Ng W.-L."/>
            <person name="Kazmierczak K.M."/>
            <person name="Andrzejewski T.M."/>
            <person name="Davidsen T.M."/>
            <person name="Wayne K.J."/>
            <person name="Tettelin H."/>
            <person name="Glass J.I."/>
            <person name="Rusch D."/>
            <person name="Podicherti R."/>
            <person name="Tsui H.-C.T."/>
            <person name="Winkler M.E."/>
        </authorList>
    </citation>
    <scope>NUCLEOTIDE SEQUENCE</scope>
</reference>
<dbReference type="PANTHER" id="PTHR30026">
    <property type="entry name" value="OUTER MEMBRANE PROTEIN TOLC"/>
    <property type="match status" value="1"/>
</dbReference>
<dbReference type="EMBL" id="UINC01004372">
    <property type="protein sequence ID" value="SVA13841.1"/>
    <property type="molecule type" value="Genomic_DNA"/>
</dbReference>
<accession>A0A381TEA5</accession>
<dbReference type="Pfam" id="PF02321">
    <property type="entry name" value="OEP"/>
    <property type="match status" value="1"/>
</dbReference>
<dbReference type="PANTHER" id="PTHR30026:SF20">
    <property type="entry name" value="OUTER MEMBRANE PROTEIN TOLC"/>
    <property type="match status" value="1"/>
</dbReference>
<evidence type="ECO:0000256" key="6">
    <source>
        <dbReference type="ARBA" id="ARBA00023237"/>
    </source>
</evidence>
<dbReference type="InterPro" id="IPR003423">
    <property type="entry name" value="OMP_efflux"/>
</dbReference>
<dbReference type="GO" id="GO:1990281">
    <property type="term" value="C:efflux pump complex"/>
    <property type="evidence" value="ECO:0007669"/>
    <property type="project" value="TreeGrafter"/>
</dbReference>
<evidence type="ECO:0000256" key="4">
    <source>
        <dbReference type="ARBA" id="ARBA00022692"/>
    </source>
</evidence>
<dbReference type="GO" id="GO:0015288">
    <property type="term" value="F:porin activity"/>
    <property type="evidence" value="ECO:0007669"/>
    <property type="project" value="TreeGrafter"/>
</dbReference>
<keyword evidence="5" id="KW-0472">Membrane</keyword>
<keyword evidence="6" id="KW-0998">Cell outer membrane</keyword>
<name>A0A381TEA5_9ZZZZ</name>
<evidence type="ECO:0000313" key="7">
    <source>
        <dbReference type="EMBL" id="SVA13841.1"/>
    </source>
</evidence>
<keyword evidence="2" id="KW-0813">Transport</keyword>
<dbReference type="InterPro" id="IPR051906">
    <property type="entry name" value="TolC-like"/>
</dbReference>
<dbReference type="GO" id="GO:0009279">
    <property type="term" value="C:cell outer membrane"/>
    <property type="evidence" value="ECO:0007669"/>
    <property type="project" value="UniProtKB-SubCell"/>
</dbReference>
<evidence type="ECO:0000256" key="2">
    <source>
        <dbReference type="ARBA" id="ARBA00022448"/>
    </source>
</evidence>
<protein>
    <recommendedName>
        <fullName evidence="8">Transporter</fullName>
    </recommendedName>
</protein>
<keyword evidence="4" id="KW-0812">Transmembrane</keyword>
<dbReference type="GO" id="GO:0015562">
    <property type="term" value="F:efflux transmembrane transporter activity"/>
    <property type="evidence" value="ECO:0007669"/>
    <property type="project" value="InterPro"/>
</dbReference>
<dbReference type="AlphaFoldDB" id="A0A381TEA5"/>
<gene>
    <name evidence="7" type="ORF">METZ01_LOCUS66695</name>
</gene>
<evidence type="ECO:0000256" key="3">
    <source>
        <dbReference type="ARBA" id="ARBA00022452"/>
    </source>
</evidence>
<sequence length="407" mass="46835">MNAEREILMAYNEKWKTIATGLPQITANLDYSNYIELPTSLIPLEKFGGPPGEFSEVQFGLEQRAFGSMKMEQQIFDGSWIVGLQATKVYLETSKNFYEKTLLEVKEGVIKLYSLVSILKEGVSLLVNNVENFKKDYYEISELYNNGFEEIENVEQIKITLAQSEFLLKQTEKTYDNQLDLLKLILGINLDDQLVLTTNFEELISGDIIFNKSVVDFIPESNIEIKISKNTYDIKKLEYKLEQSKRLPKITGFYSNTFTGYNDDFKFLQSDQKWFGSSVFGINLKVPIFSSLGLRASSQKAKYAMNQAETSYVDQKERIYALVKQKLNDYLLALDSYNIDKENMLLSQSIEEKNSIKFFEGMVSSFELRQAQNQLLNTQQKYLNSVINLISINAELETLFNKPITVK</sequence>
<dbReference type="SUPFAM" id="SSF56954">
    <property type="entry name" value="Outer membrane efflux proteins (OEP)"/>
    <property type="match status" value="1"/>
</dbReference>
<evidence type="ECO:0000256" key="5">
    <source>
        <dbReference type="ARBA" id="ARBA00023136"/>
    </source>
</evidence>
<proteinExistence type="predicted"/>
<dbReference type="Gene3D" id="1.20.1600.10">
    <property type="entry name" value="Outer membrane efflux proteins (OEP)"/>
    <property type="match status" value="1"/>
</dbReference>